<dbReference type="InterPro" id="IPR057981">
    <property type="entry name" value="TPR_LAA1-like_C"/>
</dbReference>
<dbReference type="GO" id="GO:0006897">
    <property type="term" value="P:endocytosis"/>
    <property type="evidence" value="ECO:0007669"/>
    <property type="project" value="TreeGrafter"/>
</dbReference>
<dbReference type="GO" id="GO:0005829">
    <property type="term" value="C:cytosol"/>
    <property type="evidence" value="ECO:0007669"/>
    <property type="project" value="GOC"/>
</dbReference>
<dbReference type="Pfam" id="PF20210">
    <property type="entry name" value="Laa1_Sip1_HTR5"/>
    <property type="match status" value="1"/>
</dbReference>
<reference evidence="3" key="2">
    <citation type="submission" date="2014-02" db="EMBL/GenBank/DDBJ databases">
        <title>Complete DNA sequence of /Kuraishia capsulata/ illustrates novel genomic features among budding yeasts (/Saccharomycotina/).</title>
        <authorList>
            <person name="Morales L."/>
            <person name="Noel B."/>
            <person name="Porcel B."/>
            <person name="Marcet-Houben M."/>
            <person name="Hullo M-F."/>
            <person name="Sacerdot C."/>
            <person name="Tekaia F."/>
            <person name="Leh-Louis V."/>
            <person name="Despons L."/>
            <person name="Khanna V."/>
            <person name="Aury J-M."/>
            <person name="Barbe V."/>
            <person name="Couloux A."/>
            <person name="Labadie K."/>
            <person name="Pelletier E."/>
            <person name="Souciet J-L."/>
            <person name="Boekhout T."/>
            <person name="Gabaldon T."/>
            <person name="Wincker P."/>
            <person name="Dujon B."/>
        </authorList>
    </citation>
    <scope>NUCLEOTIDE SEQUENCE</scope>
    <source>
        <strain evidence="3">CBS 1993</strain>
    </source>
</reference>
<evidence type="ECO:0000259" key="2">
    <source>
        <dbReference type="Pfam" id="PF25808"/>
    </source>
</evidence>
<dbReference type="GO" id="GO:0016020">
    <property type="term" value="C:membrane"/>
    <property type="evidence" value="ECO:0007669"/>
    <property type="project" value="TreeGrafter"/>
</dbReference>
<dbReference type="SUPFAM" id="SSF48371">
    <property type="entry name" value="ARM repeat"/>
    <property type="match status" value="2"/>
</dbReference>
<dbReference type="GO" id="GO:0042147">
    <property type="term" value="P:retrograde transport, endosome to Golgi"/>
    <property type="evidence" value="ECO:0007669"/>
    <property type="project" value="TreeGrafter"/>
</dbReference>
<dbReference type="OrthoDB" id="192608at2759"/>
<dbReference type="GeneID" id="34522476"/>
<dbReference type="GO" id="GO:0030139">
    <property type="term" value="C:endocytic vesicle"/>
    <property type="evidence" value="ECO:0007669"/>
    <property type="project" value="TreeGrafter"/>
</dbReference>
<dbReference type="HOGENOM" id="CLU_231814_0_0_1"/>
<feature type="domain" description="LAA1-like C-terminal TPR repeats" evidence="2">
    <location>
        <begin position="2079"/>
        <end position="2245"/>
    </location>
</feature>
<dbReference type="Proteomes" id="UP000019384">
    <property type="component" value="Unassembled WGS sequence"/>
</dbReference>
<gene>
    <name evidence="3" type="ORF">KUCA_T00005086001</name>
</gene>
<dbReference type="InterPro" id="IPR040108">
    <property type="entry name" value="Laa1/Sip1/HEATR5"/>
</dbReference>
<dbReference type="GO" id="GO:0008104">
    <property type="term" value="P:intracellular protein localization"/>
    <property type="evidence" value="ECO:0007669"/>
    <property type="project" value="TreeGrafter"/>
</dbReference>
<accession>W6MQT4</accession>
<evidence type="ECO:0000313" key="4">
    <source>
        <dbReference type="Proteomes" id="UP000019384"/>
    </source>
</evidence>
<feature type="region of interest" description="Disordered" evidence="1">
    <location>
        <begin position="1474"/>
        <end position="1505"/>
    </location>
</feature>
<dbReference type="STRING" id="1382522.W6MQT4"/>
<dbReference type="InterPro" id="IPR016024">
    <property type="entry name" value="ARM-type_fold"/>
</dbReference>
<dbReference type="InterPro" id="IPR046837">
    <property type="entry name" value="Laa1/Sip1/HEATR5-like_HEAT"/>
</dbReference>
<evidence type="ECO:0000313" key="3">
    <source>
        <dbReference type="EMBL" id="CDK29099.1"/>
    </source>
</evidence>
<dbReference type="PANTHER" id="PTHR21663:SF0">
    <property type="entry name" value="HEAT REPEAT-CONTAINING PROTEIN 5B"/>
    <property type="match status" value="1"/>
</dbReference>
<dbReference type="GO" id="GO:0005794">
    <property type="term" value="C:Golgi apparatus"/>
    <property type="evidence" value="ECO:0007669"/>
    <property type="project" value="TreeGrafter"/>
</dbReference>
<dbReference type="Pfam" id="PF25808">
    <property type="entry name" value="TPR_LAA1_C"/>
    <property type="match status" value="1"/>
</dbReference>
<dbReference type="RefSeq" id="XP_022461088.1">
    <property type="nucleotide sequence ID" value="XM_022606236.1"/>
</dbReference>
<evidence type="ECO:0000256" key="1">
    <source>
        <dbReference type="SAM" id="MobiDB-lite"/>
    </source>
</evidence>
<dbReference type="EMBL" id="HG793130">
    <property type="protein sequence ID" value="CDK29099.1"/>
    <property type="molecule type" value="Genomic_DNA"/>
</dbReference>
<keyword evidence="4" id="KW-1185">Reference proteome</keyword>
<reference evidence="3" key="1">
    <citation type="submission" date="2013-12" db="EMBL/GenBank/DDBJ databases">
        <authorList>
            <person name="Genoscope - CEA"/>
        </authorList>
    </citation>
    <scope>NUCLEOTIDE SEQUENCE</scope>
    <source>
        <strain evidence="3">CBS 1993</strain>
    </source>
</reference>
<proteinExistence type="predicted"/>
<dbReference type="PANTHER" id="PTHR21663">
    <property type="entry name" value="HYPOTHETICAL HEAT DOMAIN-CONTAINING"/>
    <property type="match status" value="1"/>
</dbReference>
<name>W6MQT4_9ASCO</name>
<sequence length="2269" mass="254429">MGVELERFSFEALKPALLQENVENNSKTADALNAQLSFLTEFLLALDAKDILPEDASFLLDQLNLLVDHYKETFTKDGEEILQLTRPIIRLLSKAYAVVFQTLLETGNSKFSIKLIDLSTNLSEILLKNVKKLSLKTNWYSTLKHMATIILQFIFTRFNGFLNSFKASILNSLYKHLSKCYDNYNSSVEHSRFNASYFCDLLLLIDIILANDTGSNVLDDKLLNRLVKLSKNITAKHNSNLSIPSKEGYTFPILSVVFANNYLVHLLKSDRFISAIPKSSRTAKTGSYLNYTTSYLHRYVDAMDTSYKKLRLSLAKNLADLLIFNYISYGVNTNDASGSLDMTLEFIFDGFLKNSHSPRIRVGLLETFSTFVLKMNLYHQTNSISTGTQQGNNFASVSFFKIFNFIQSTLFLSEGEAVTENSLASHKIARNSNFNEALTLLDQLESLYKLLLREVDCDINKLIILSKLLLGDVDANSDLNVQYLDDLSNPFRVLSALKLAQLLIKDLDQYILSQQEGFFDGSSDLVTAASQKLFHLCKVSNFEIRVTATETLSLLIKVKPELTFGILNDSLGSLIRSLDDSSNDNSFVFNENQGLAFLISTILTRAPKDYINSDFILRVFSTTTNFLKKFNSTVITNNVLSTSSGSFISNTGYDKQLISWIMLMGLFNFASTGPSNSSFFLMESSLFLNIWKTLLGHTIPSTFVKVSPNNQISNLNEIMKLVEIKNHSLACLLSYINYLASTKNTSALATHLSGQASISLLTPELAKQLNQILNKSFTFVGNLESQVGKAEVPGLTDQLKVTKLRMLQSLLKLLPYMNIRSEFNSSLLIQIVNTFSDPKVYSYVLKAEATKFHKTKKRADSSEEDELEIYGINDGLTFGLTSKMNMFKVDELMVKATDLEKQSEIDDYELDYLPSPFSNSSVIAIESYRTRSHLASVTDFDEYFENKLFQPIQHSMLLDYLMVLVQNSDVYGYTDVHNAPVSIDTMSVDVCIELFAITFPSIPLKIQQSILETLRAPIFYANKGSLKNESASESTTEGVNLRRQAASINTAVAIHGMLNYMSNHNNSTSSKSKLYLPKVIVSVLVDTLHLMKRKDHFMLALNSESIGLCCSLLSDSEKDFVSQQTAILINKIVEDNDPYSRSFHVQSLAKICEFGNVANPSSIVNVAFSLIADPHPIVHQWSMDALVTILGSQTQFEFGTAICSKVLSHLVRMSVKDEFGLSSKVTIFSNMSFDSKYYSSNSLARMVRSVVNVLGPTVVLLDETSKKNLSFLLFGLMYMENNDFEIILRELIKTLEELQVFDKSLVSNDQYAKLLKFAIVNNFRTGFYNNSMSFLPLDDQYASGISSTSEFYPVSTSRLNWGIAVNTYHQMLKLHPNGSYSSEVFTEDVQKLLWICYESDPDNRSIQSTCNDWLDYSMGLPASSKEKYLWFDKLVGYFNIPKAELYAALLAVFKKRINNSGMFFDLKNRSATVAVSKKEPSSKNEQNANDEEDSQSGNDGDSVQADDEEALAGDDSVAVVDHGEQEETDKPKSNAYTANDALHQMVENEPTSWKFKLRVLGLLTKLLQYTRRDQKLKLFISTKISEFVRIAFVCATSNIMYLRLSGLKLLGDIIEIYADMKDPLYPESSIMDQQQAQMISAIVPAFGKDSSLDLAGEAIVIASKLVTSHISHITKMSRVVKILTTSLEEFSLSENTSINDDGNDTSNTKTMKIGEIPILTSKNKNKVKLSVLDAWAKLKINSTENDEDLNQMISKYLGILVPMWIYSMREFAMLKFGSDFTPNSTDDVELETYENHWIDFLEVLSLVLREDEEQFTALLGGDISNFAFVLFGQCIEFLVKSSSNTTRMREGGEKQIKVLASLNRLLMLDTVAETIFKDSVFIEFIDLLNRLVLVVPTDAVSHVVEISTNAFMGYFKTAGTRTVEELHNDVDKLFELLRVNMHVITTVLPMVADGEVNIDKVRRLSETDLVLVRTCFSALVEMIEKLPEIIKVDLYTCLLFVLKLIYELNDSELITIALPTLRKVFSGLLSIDRPEVIDAITNFYFDLSPVISNRDDKNTLVTVLILLTSCREKLVLTKDESSKVATVFINGLVSSDHLALTIQSIKNLINQASTNKNGCIGSVVEQLIPKLIILLVSTLEGSAEKAIRDPRLVLEMLVIFSKSLKEESDIEMFYSILIPLLVWFDTASGGSSDPITRKYTHLKLIDLIAFNPELFKKVINDGNTLNADGSTRLEILVRFDASSVQGGDEIDGNSHAASTAAHIELKTFG</sequence>
<organism evidence="3 4">
    <name type="scientific">Kuraishia capsulata CBS 1993</name>
    <dbReference type="NCBI Taxonomy" id="1382522"/>
    <lineage>
        <taxon>Eukaryota</taxon>
        <taxon>Fungi</taxon>
        <taxon>Dikarya</taxon>
        <taxon>Ascomycota</taxon>
        <taxon>Saccharomycotina</taxon>
        <taxon>Pichiomycetes</taxon>
        <taxon>Pichiales</taxon>
        <taxon>Pichiaceae</taxon>
        <taxon>Kuraishia</taxon>
    </lineage>
</organism>
<protein>
    <recommendedName>
        <fullName evidence="2">LAA1-like C-terminal TPR repeats domain-containing protein</fullName>
    </recommendedName>
</protein>